<dbReference type="InterPro" id="IPR052711">
    <property type="entry name" value="Zinc_ADH-like"/>
</dbReference>
<dbReference type="SUPFAM" id="SSF51735">
    <property type="entry name" value="NAD(P)-binding Rossmann-fold domains"/>
    <property type="match status" value="1"/>
</dbReference>
<name>A0AAV9PJ88_9PEZI</name>
<dbReference type="Pfam" id="PF08240">
    <property type="entry name" value="ADH_N"/>
    <property type="match status" value="1"/>
</dbReference>
<dbReference type="GeneID" id="89923686"/>
<dbReference type="Gene3D" id="3.40.50.720">
    <property type="entry name" value="NAD(P)-binding Rossmann-like Domain"/>
    <property type="match status" value="1"/>
</dbReference>
<sequence>MPLPTEYRAYRRTHGDLPRTIELSKETLPTELAAHEVLIKILAVSLNYRDVAMLDGKYPVEVQDRGIPASDCAAEVVAVGSGVKDFRQGDYVTPIFNLTELTGLEDERMQALGGDVPGVLREYAVFGREVLVKLPKALSAEEASTLTCAGVTAWTALNWPASMSTTRYVLLQGTGGVSMFALILCHAAGIAPIITSSSDEKLAQIQKIWPEVKGINYKTTPDQEAEVKRLTDGKGVDVVVNNTGVGSVITDLKSLRARGGVVSIVGFLAGMSGQWAHSELMTVMSKKAQIKGIGVGSKIDYACLNAFIEEHNVRFKPLLDRTFSFEEAPQAFDYLYSGKHVGKVIIKL</sequence>
<keyword evidence="3" id="KW-1185">Reference proteome</keyword>
<dbReference type="AlphaFoldDB" id="A0AAV9PJ88"/>
<dbReference type="InterPro" id="IPR013149">
    <property type="entry name" value="ADH-like_C"/>
</dbReference>
<dbReference type="SUPFAM" id="SSF50129">
    <property type="entry name" value="GroES-like"/>
    <property type="match status" value="1"/>
</dbReference>
<dbReference type="InterPro" id="IPR036291">
    <property type="entry name" value="NAD(P)-bd_dom_sf"/>
</dbReference>
<feature type="domain" description="Enoyl reductase (ER)" evidence="1">
    <location>
        <begin position="16"/>
        <end position="346"/>
    </location>
</feature>
<dbReference type="PANTHER" id="PTHR45033">
    <property type="match status" value="1"/>
</dbReference>
<protein>
    <recommendedName>
        <fullName evidence="1">Enoyl reductase (ER) domain-containing protein</fullName>
    </recommendedName>
</protein>
<dbReference type="Proteomes" id="UP001337655">
    <property type="component" value="Unassembled WGS sequence"/>
</dbReference>
<dbReference type="EMBL" id="JAVRRT010000003">
    <property type="protein sequence ID" value="KAK5173658.1"/>
    <property type="molecule type" value="Genomic_DNA"/>
</dbReference>
<proteinExistence type="predicted"/>
<organism evidence="2 3">
    <name type="scientific">Saxophila tyrrhenica</name>
    <dbReference type="NCBI Taxonomy" id="1690608"/>
    <lineage>
        <taxon>Eukaryota</taxon>
        <taxon>Fungi</taxon>
        <taxon>Dikarya</taxon>
        <taxon>Ascomycota</taxon>
        <taxon>Pezizomycotina</taxon>
        <taxon>Dothideomycetes</taxon>
        <taxon>Dothideomycetidae</taxon>
        <taxon>Mycosphaerellales</taxon>
        <taxon>Extremaceae</taxon>
        <taxon>Saxophila</taxon>
    </lineage>
</organism>
<gene>
    <name evidence="2" type="ORF">LTR77_002339</name>
</gene>
<evidence type="ECO:0000313" key="2">
    <source>
        <dbReference type="EMBL" id="KAK5173658.1"/>
    </source>
</evidence>
<dbReference type="InterPro" id="IPR020843">
    <property type="entry name" value="ER"/>
</dbReference>
<dbReference type="PANTHER" id="PTHR45033:SF1">
    <property type="entry name" value="OXIDOREDUCTASE (EUROFUNG)"/>
    <property type="match status" value="1"/>
</dbReference>
<comment type="caution">
    <text evidence="2">The sequence shown here is derived from an EMBL/GenBank/DDBJ whole genome shotgun (WGS) entry which is preliminary data.</text>
</comment>
<dbReference type="GO" id="GO:0016491">
    <property type="term" value="F:oxidoreductase activity"/>
    <property type="evidence" value="ECO:0007669"/>
    <property type="project" value="InterPro"/>
</dbReference>
<evidence type="ECO:0000313" key="3">
    <source>
        <dbReference type="Proteomes" id="UP001337655"/>
    </source>
</evidence>
<dbReference type="InterPro" id="IPR011032">
    <property type="entry name" value="GroES-like_sf"/>
</dbReference>
<dbReference type="SMART" id="SM00829">
    <property type="entry name" value="PKS_ER"/>
    <property type="match status" value="1"/>
</dbReference>
<reference evidence="2 3" key="1">
    <citation type="submission" date="2023-08" db="EMBL/GenBank/DDBJ databases">
        <title>Black Yeasts Isolated from many extreme environments.</title>
        <authorList>
            <person name="Coleine C."/>
            <person name="Stajich J.E."/>
            <person name="Selbmann L."/>
        </authorList>
    </citation>
    <scope>NUCLEOTIDE SEQUENCE [LARGE SCALE GENOMIC DNA]</scope>
    <source>
        <strain evidence="2 3">CCFEE 5935</strain>
    </source>
</reference>
<dbReference type="InterPro" id="IPR013154">
    <property type="entry name" value="ADH-like_N"/>
</dbReference>
<dbReference type="CDD" id="cd08276">
    <property type="entry name" value="MDR7"/>
    <property type="match status" value="1"/>
</dbReference>
<dbReference type="Pfam" id="PF00107">
    <property type="entry name" value="ADH_zinc_N"/>
    <property type="match status" value="1"/>
</dbReference>
<dbReference type="Gene3D" id="3.90.180.10">
    <property type="entry name" value="Medium-chain alcohol dehydrogenases, catalytic domain"/>
    <property type="match status" value="1"/>
</dbReference>
<dbReference type="RefSeq" id="XP_064662353.1">
    <property type="nucleotide sequence ID" value="XM_064799598.1"/>
</dbReference>
<evidence type="ECO:0000259" key="1">
    <source>
        <dbReference type="SMART" id="SM00829"/>
    </source>
</evidence>
<accession>A0AAV9PJ88</accession>